<dbReference type="NCBIfam" id="TIGR04521">
    <property type="entry name" value="ECF_ATPase_2"/>
    <property type="match status" value="1"/>
</dbReference>
<reference evidence="10 11" key="1">
    <citation type="journal article" date="2016" name="Int. J. Syst. Evol. Microbiol.">
        <title>Desulfotomaculum ferrireducens sp. nov., a moderately thermophilic sulfate-reducing and dissimilatory Fe(III)-reducing bacterium isolated from compost.</title>
        <authorList>
            <person name="Yang G."/>
            <person name="Guo J."/>
            <person name="Zhuang L."/>
            <person name="Yuan Y."/>
            <person name="Zhou S."/>
        </authorList>
    </citation>
    <scope>NUCLEOTIDE SEQUENCE [LARGE SCALE GENOMIC DNA]</scope>
    <source>
        <strain evidence="10 11">GSS09</strain>
    </source>
</reference>
<evidence type="ECO:0000256" key="1">
    <source>
        <dbReference type="ARBA" id="ARBA00004202"/>
    </source>
</evidence>
<dbReference type="OrthoDB" id="9784332at2"/>
<evidence type="ECO:0000256" key="4">
    <source>
        <dbReference type="ARBA" id="ARBA00022741"/>
    </source>
</evidence>
<dbReference type="GO" id="GO:0042626">
    <property type="term" value="F:ATPase-coupled transmembrane transporter activity"/>
    <property type="evidence" value="ECO:0007669"/>
    <property type="project" value="TreeGrafter"/>
</dbReference>
<dbReference type="SMART" id="SM00382">
    <property type="entry name" value="AAA"/>
    <property type="match status" value="1"/>
</dbReference>
<evidence type="ECO:0000256" key="2">
    <source>
        <dbReference type="ARBA" id="ARBA00022448"/>
    </source>
</evidence>
<keyword evidence="11" id="KW-1185">Reference proteome</keyword>
<dbReference type="InterPro" id="IPR030946">
    <property type="entry name" value="EcfA2"/>
</dbReference>
<evidence type="ECO:0000313" key="10">
    <source>
        <dbReference type="EMBL" id="AQS57994.1"/>
    </source>
</evidence>
<feature type="domain" description="ABC transporter" evidence="9">
    <location>
        <begin position="5"/>
        <end position="244"/>
    </location>
</feature>
<dbReference type="CDD" id="cd03225">
    <property type="entry name" value="ABC_cobalt_CbiO_domain1"/>
    <property type="match status" value="1"/>
</dbReference>
<keyword evidence="5 8" id="KW-0067">ATP-binding</keyword>
<comment type="subcellular location">
    <subcellularLocation>
        <location evidence="1 8">Cell membrane</location>
        <topology evidence="1 8">Peripheral membrane protein</topology>
    </subcellularLocation>
</comment>
<evidence type="ECO:0000313" key="11">
    <source>
        <dbReference type="Proteomes" id="UP000189464"/>
    </source>
</evidence>
<evidence type="ECO:0000256" key="8">
    <source>
        <dbReference type="RuleBase" id="RU365104"/>
    </source>
</evidence>
<dbReference type="KEGG" id="dfg:B0537_02100"/>
<dbReference type="InterPro" id="IPR027417">
    <property type="entry name" value="P-loop_NTPase"/>
</dbReference>
<dbReference type="AlphaFoldDB" id="A0A1S6ITA3"/>
<dbReference type="GO" id="GO:0043190">
    <property type="term" value="C:ATP-binding cassette (ABC) transporter complex"/>
    <property type="evidence" value="ECO:0007669"/>
    <property type="project" value="TreeGrafter"/>
</dbReference>
<dbReference type="Proteomes" id="UP000189464">
    <property type="component" value="Chromosome"/>
</dbReference>
<dbReference type="PROSITE" id="PS00211">
    <property type="entry name" value="ABC_TRANSPORTER_1"/>
    <property type="match status" value="1"/>
</dbReference>
<evidence type="ECO:0000256" key="3">
    <source>
        <dbReference type="ARBA" id="ARBA00022475"/>
    </source>
</evidence>
<protein>
    <recommendedName>
        <fullName evidence="8">Energy-coupling factor transporter ATP-binding protein EcfA2</fullName>
        <ecNumber evidence="8">7.-.-.-</ecNumber>
    </recommendedName>
</protein>
<dbReference type="GO" id="GO:0016887">
    <property type="term" value="F:ATP hydrolysis activity"/>
    <property type="evidence" value="ECO:0007669"/>
    <property type="project" value="InterPro"/>
</dbReference>
<dbReference type="Pfam" id="PF00005">
    <property type="entry name" value="ABC_tran"/>
    <property type="match status" value="1"/>
</dbReference>
<dbReference type="InterPro" id="IPR003593">
    <property type="entry name" value="AAA+_ATPase"/>
</dbReference>
<keyword evidence="4 8" id="KW-0547">Nucleotide-binding</keyword>
<dbReference type="PANTHER" id="PTHR43553">
    <property type="entry name" value="HEAVY METAL TRANSPORTER"/>
    <property type="match status" value="1"/>
</dbReference>
<dbReference type="InterPro" id="IPR017871">
    <property type="entry name" value="ABC_transporter-like_CS"/>
</dbReference>
<keyword evidence="7 8" id="KW-0472">Membrane</keyword>
<comment type="function">
    <text evidence="8">ATP-binding (A) component of a common energy-coupling factor (ECF) ABC-transporter complex.</text>
</comment>
<dbReference type="EC" id="7.-.-.-" evidence="8"/>
<dbReference type="Gene3D" id="3.40.50.300">
    <property type="entry name" value="P-loop containing nucleotide triphosphate hydrolases"/>
    <property type="match status" value="1"/>
</dbReference>
<dbReference type="PANTHER" id="PTHR43553:SF27">
    <property type="entry name" value="ENERGY-COUPLING FACTOR TRANSPORTER ATP-BINDING PROTEIN ECFA2"/>
    <property type="match status" value="1"/>
</dbReference>
<dbReference type="InterPro" id="IPR015856">
    <property type="entry name" value="ABC_transpr_CbiO/EcfA_su"/>
</dbReference>
<dbReference type="RefSeq" id="WP_077712953.1">
    <property type="nucleotide sequence ID" value="NZ_CP019698.1"/>
</dbReference>
<dbReference type="InterPro" id="IPR050095">
    <property type="entry name" value="ECF_ABC_transporter_ATP-bd"/>
</dbReference>
<evidence type="ECO:0000259" key="9">
    <source>
        <dbReference type="PROSITE" id="PS50893"/>
    </source>
</evidence>
<name>A0A1S6ITA3_9FIRM</name>
<sequence>MSKIIEVENLQLTYAPKTAMQRQALQNINLTVERGEFRAIIGPQGSGKSTLLQVLAGLEEGVGRVVVDGLDLSLKKNRNLLWQRVGIIFQQPERQLFEDNLYNDVAFGPKNMGLPAEEIERRVKKALQKVNLGEEYHHLSPFKLSGGQQRRAAIAGILAMEPKILLLDEPTAGLDPRGRQEIMDLFSHLCSNQGLTIILVTHDMEEVAQRADKVTVLNKGKVFMEGKPKEIFARGSELAEIGLSVPFAAALASALRERGLNVANLTTLAEAEREVARILKGRALGLKP</sequence>
<proteinExistence type="inferred from homology"/>
<dbReference type="PROSITE" id="PS50893">
    <property type="entry name" value="ABC_TRANSPORTER_2"/>
    <property type="match status" value="1"/>
</dbReference>
<keyword evidence="3 8" id="KW-1003">Cell membrane</keyword>
<accession>A0A1S6ITA3</accession>
<keyword evidence="6" id="KW-1278">Translocase</keyword>
<dbReference type="FunFam" id="3.40.50.300:FF:000224">
    <property type="entry name" value="Energy-coupling factor transporter ATP-binding protein EcfA"/>
    <property type="match status" value="1"/>
</dbReference>
<dbReference type="SUPFAM" id="SSF52540">
    <property type="entry name" value="P-loop containing nucleoside triphosphate hydrolases"/>
    <property type="match status" value="1"/>
</dbReference>
<dbReference type="EMBL" id="CP019698">
    <property type="protein sequence ID" value="AQS57994.1"/>
    <property type="molecule type" value="Genomic_DNA"/>
</dbReference>
<comment type="subunit">
    <text evidence="8">Forms a stable energy-coupling factor (ECF) transporter complex composed of 2 membrane-embedded substrate-binding proteins (S component), 2 ATP-binding proteins (A component) and 2 transmembrane proteins (T component).</text>
</comment>
<evidence type="ECO:0000256" key="5">
    <source>
        <dbReference type="ARBA" id="ARBA00022840"/>
    </source>
</evidence>
<dbReference type="STRING" id="1833852.B0537_02100"/>
<gene>
    <name evidence="10" type="ORF">B0537_02100</name>
</gene>
<keyword evidence="2 8" id="KW-0813">Transport</keyword>
<evidence type="ECO:0000256" key="7">
    <source>
        <dbReference type="ARBA" id="ARBA00023136"/>
    </source>
</evidence>
<dbReference type="GO" id="GO:0005524">
    <property type="term" value="F:ATP binding"/>
    <property type="evidence" value="ECO:0007669"/>
    <property type="project" value="UniProtKB-UniRule"/>
</dbReference>
<evidence type="ECO:0000256" key="6">
    <source>
        <dbReference type="ARBA" id="ARBA00022967"/>
    </source>
</evidence>
<comment type="similarity">
    <text evidence="8">Belongs to the ABC transporter superfamily. Energy-coupling factor EcfA family.</text>
</comment>
<dbReference type="InterPro" id="IPR003439">
    <property type="entry name" value="ABC_transporter-like_ATP-bd"/>
</dbReference>
<organism evidence="10 11">
    <name type="scientific">Desulforamulus ferrireducens</name>
    <dbReference type="NCBI Taxonomy" id="1833852"/>
    <lineage>
        <taxon>Bacteria</taxon>
        <taxon>Bacillati</taxon>
        <taxon>Bacillota</taxon>
        <taxon>Clostridia</taxon>
        <taxon>Eubacteriales</taxon>
        <taxon>Peptococcaceae</taxon>
        <taxon>Desulforamulus</taxon>
    </lineage>
</organism>